<evidence type="ECO:0000313" key="2">
    <source>
        <dbReference type="EMBL" id="KAF7431856.1"/>
    </source>
</evidence>
<dbReference type="EMBL" id="JACSDY010000003">
    <property type="protein sequence ID" value="KAF7431856.1"/>
    <property type="molecule type" value="Genomic_DNA"/>
</dbReference>
<protein>
    <submittedName>
        <fullName evidence="2">Uncharacterized protein</fullName>
    </submittedName>
</protein>
<reference evidence="2" key="1">
    <citation type="journal article" date="2020" name="G3 (Bethesda)">
        <title>High-Quality Assemblies for Three Invasive Social Wasps from the &lt;i&gt;Vespula&lt;/i&gt; Genus.</title>
        <authorList>
            <person name="Harrop T.W.R."/>
            <person name="Guhlin J."/>
            <person name="McLaughlin G.M."/>
            <person name="Permina E."/>
            <person name="Stockwell P."/>
            <person name="Gilligan J."/>
            <person name="Le Lec M.F."/>
            <person name="Gruber M.A.M."/>
            <person name="Quinn O."/>
            <person name="Lovegrove M."/>
            <person name="Duncan E.J."/>
            <person name="Remnant E.J."/>
            <person name="Van Eeckhoven J."/>
            <person name="Graham B."/>
            <person name="Knapp R.A."/>
            <person name="Langford K.W."/>
            <person name="Kronenberg Z."/>
            <person name="Press M.O."/>
            <person name="Eacker S.M."/>
            <person name="Wilson-Rankin E.E."/>
            <person name="Purcell J."/>
            <person name="Lester P.J."/>
            <person name="Dearden P.K."/>
        </authorList>
    </citation>
    <scope>NUCLEOTIDE SEQUENCE</scope>
    <source>
        <strain evidence="2">Volc-1</strain>
    </source>
</reference>
<name>A0A834P7Y3_VESPE</name>
<comment type="caution">
    <text evidence="2">The sequence shown here is derived from an EMBL/GenBank/DDBJ whole genome shotgun (WGS) entry which is preliminary data.</text>
</comment>
<proteinExistence type="predicted"/>
<accession>A0A834P7Y3</accession>
<gene>
    <name evidence="2" type="ORF">H0235_004780</name>
</gene>
<evidence type="ECO:0000313" key="3">
    <source>
        <dbReference type="Proteomes" id="UP000600918"/>
    </source>
</evidence>
<organism evidence="2 3">
    <name type="scientific">Vespula pensylvanica</name>
    <name type="common">Western yellow jacket</name>
    <name type="synonym">Wasp</name>
    <dbReference type="NCBI Taxonomy" id="30213"/>
    <lineage>
        <taxon>Eukaryota</taxon>
        <taxon>Metazoa</taxon>
        <taxon>Ecdysozoa</taxon>
        <taxon>Arthropoda</taxon>
        <taxon>Hexapoda</taxon>
        <taxon>Insecta</taxon>
        <taxon>Pterygota</taxon>
        <taxon>Neoptera</taxon>
        <taxon>Endopterygota</taxon>
        <taxon>Hymenoptera</taxon>
        <taxon>Apocrita</taxon>
        <taxon>Aculeata</taxon>
        <taxon>Vespoidea</taxon>
        <taxon>Vespidae</taxon>
        <taxon>Vespinae</taxon>
        <taxon>Vespula</taxon>
    </lineage>
</organism>
<keyword evidence="3" id="KW-1185">Reference proteome</keyword>
<feature type="region of interest" description="Disordered" evidence="1">
    <location>
        <begin position="178"/>
        <end position="200"/>
    </location>
</feature>
<dbReference type="Proteomes" id="UP000600918">
    <property type="component" value="Unassembled WGS sequence"/>
</dbReference>
<evidence type="ECO:0000256" key="1">
    <source>
        <dbReference type="SAM" id="MobiDB-lite"/>
    </source>
</evidence>
<sequence>MEARRERGGRDLVLGGRADRFERATISALELALVGKEEKEDEEGEGEGWYSNVDAGTVSRLHDRWLVLFISHVRIPLRGIGSYPGISGSILKFDGPAIEIIVFFLFRFFPPLFSFLLRSTLAFDWITLCTRYREESHNRGHDSPPVGVPLWHSEVNGERRWWWWWRMRGRGSKRINREREGEGGERGGGGRGRAEEECRRSDTREFTRFGVRSLYSESRHTRHSFPFRIE</sequence>
<dbReference type="AlphaFoldDB" id="A0A834P7Y3"/>